<feature type="compositionally biased region" description="Pro residues" evidence="2">
    <location>
        <begin position="106"/>
        <end position="116"/>
    </location>
</feature>
<feature type="compositionally biased region" description="Low complexity" evidence="2">
    <location>
        <begin position="85"/>
        <end position="105"/>
    </location>
</feature>
<evidence type="ECO:0000313" key="3">
    <source>
        <dbReference type="EMBL" id="KAL3883476.1"/>
    </source>
</evidence>
<gene>
    <name evidence="3" type="ORF">ACJMK2_029735</name>
</gene>
<comment type="similarity">
    <text evidence="1">Belongs to the CCDC53 family.</text>
</comment>
<reference evidence="3 4" key="1">
    <citation type="submission" date="2024-11" db="EMBL/GenBank/DDBJ databases">
        <title>Chromosome-level genome assembly of the freshwater bivalve Anodonta woodiana.</title>
        <authorList>
            <person name="Chen X."/>
        </authorList>
    </citation>
    <scope>NUCLEOTIDE SEQUENCE [LARGE SCALE GENOMIC DNA]</scope>
    <source>
        <strain evidence="3">MN2024</strain>
        <tissue evidence="3">Gills</tissue>
    </source>
</reference>
<feature type="region of interest" description="Disordered" evidence="2">
    <location>
        <begin position="85"/>
        <end position="120"/>
    </location>
</feature>
<dbReference type="AlphaFoldDB" id="A0ABD3XB28"/>
<accession>A0ABD3XB28</accession>
<comment type="caution">
    <text evidence="3">The sequence shown here is derived from an EMBL/GenBank/DDBJ whole genome shotgun (WGS) entry which is preliminary data.</text>
</comment>
<protein>
    <recommendedName>
        <fullName evidence="5">WASH complex subunit 3</fullName>
    </recommendedName>
</protein>
<evidence type="ECO:0000256" key="2">
    <source>
        <dbReference type="SAM" id="MobiDB-lite"/>
    </source>
</evidence>
<dbReference type="Proteomes" id="UP001634394">
    <property type="component" value="Unassembled WGS sequence"/>
</dbReference>
<sequence length="204" mass="21786">MDADGLPLVGPGVNYTKVEALNQKRIIAFLNHFITHSASFLNRFSCVCEEKLEHLSSRLQQLEITMNILEAKLASIPGLEGVTAPSSSSAPVVVSSSTSSSTAPQSGPPPPPPASPVPTQIEKPAQEKVETPQNPVSKDPRYMRFFKMLQVGVPETAVKLKMSAEGLDPNLLNNPDAPAPAADETKDDDENSDSSEVSSFSDSD</sequence>
<name>A0ABD3XB28_SINWO</name>
<feature type="compositionally biased region" description="Low complexity" evidence="2">
    <location>
        <begin position="167"/>
        <end position="182"/>
    </location>
</feature>
<dbReference type="GO" id="GO:0005737">
    <property type="term" value="C:cytoplasm"/>
    <property type="evidence" value="ECO:0007669"/>
    <property type="project" value="UniProtKB-ARBA"/>
</dbReference>
<evidence type="ECO:0000256" key="1">
    <source>
        <dbReference type="ARBA" id="ARBA00006290"/>
    </source>
</evidence>
<feature type="compositionally biased region" description="Low complexity" evidence="2">
    <location>
        <begin position="194"/>
        <end position="204"/>
    </location>
</feature>
<dbReference type="Gene3D" id="1.20.5.110">
    <property type="match status" value="1"/>
</dbReference>
<organism evidence="3 4">
    <name type="scientific">Sinanodonta woodiana</name>
    <name type="common">Chinese pond mussel</name>
    <name type="synonym">Anodonta woodiana</name>
    <dbReference type="NCBI Taxonomy" id="1069815"/>
    <lineage>
        <taxon>Eukaryota</taxon>
        <taxon>Metazoa</taxon>
        <taxon>Spiralia</taxon>
        <taxon>Lophotrochozoa</taxon>
        <taxon>Mollusca</taxon>
        <taxon>Bivalvia</taxon>
        <taxon>Autobranchia</taxon>
        <taxon>Heteroconchia</taxon>
        <taxon>Palaeoheterodonta</taxon>
        <taxon>Unionida</taxon>
        <taxon>Unionoidea</taxon>
        <taxon>Unionidae</taxon>
        <taxon>Unioninae</taxon>
        <taxon>Sinanodonta</taxon>
    </lineage>
</organism>
<dbReference type="PANTHER" id="PTHR13015:SF0">
    <property type="entry name" value="WASH COMPLEX SUBUNIT 3"/>
    <property type="match status" value="1"/>
</dbReference>
<dbReference type="InterPro" id="IPR019309">
    <property type="entry name" value="WASHC3"/>
</dbReference>
<evidence type="ECO:0000313" key="4">
    <source>
        <dbReference type="Proteomes" id="UP001634394"/>
    </source>
</evidence>
<feature type="region of interest" description="Disordered" evidence="2">
    <location>
        <begin position="166"/>
        <end position="204"/>
    </location>
</feature>
<evidence type="ECO:0008006" key="5">
    <source>
        <dbReference type="Google" id="ProtNLM"/>
    </source>
</evidence>
<dbReference type="Pfam" id="PF10152">
    <property type="entry name" value="CCDC53"/>
    <property type="match status" value="1"/>
</dbReference>
<keyword evidence="4" id="KW-1185">Reference proteome</keyword>
<dbReference type="EMBL" id="JBJQND010000003">
    <property type="protein sequence ID" value="KAL3883476.1"/>
    <property type="molecule type" value="Genomic_DNA"/>
</dbReference>
<dbReference type="PANTHER" id="PTHR13015">
    <property type="entry name" value="PROTEIN AD-016-RELATED"/>
    <property type="match status" value="1"/>
</dbReference>
<proteinExistence type="inferred from homology"/>